<protein>
    <recommendedName>
        <fullName evidence="1">N-acetyltransferase domain-containing protein</fullName>
    </recommendedName>
</protein>
<accession>A0A1Y2L5J4</accession>
<dbReference type="STRING" id="1293891.TMES_03950"/>
<dbReference type="InterPro" id="IPR000182">
    <property type="entry name" value="GNAT_dom"/>
</dbReference>
<reference evidence="2 3" key="1">
    <citation type="submission" date="2014-03" db="EMBL/GenBank/DDBJ databases">
        <title>The draft genome sequence of Thalassospira mesophila JCM 18969.</title>
        <authorList>
            <person name="Lai Q."/>
            <person name="Shao Z."/>
        </authorList>
    </citation>
    <scope>NUCLEOTIDE SEQUENCE [LARGE SCALE GENOMIC DNA]</scope>
    <source>
        <strain evidence="2 3">JCM 18969</strain>
    </source>
</reference>
<feature type="domain" description="N-acetyltransferase" evidence="1">
    <location>
        <begin position="12"/>
        <end position="169"/>
    </location>
</feature>
<sequence length="170" mass="18817">MPNLPAFETARLRLRPRTGADFAACLAMDREPGMTRYIAGPWADDTAHRAFLHDRIGRDYGDGLGYWSVFPKTAAKWFAGWVLLIPENGVGPDIEIGWRFVLAAQGKGYATEAAHAVLNHAFATLAIDRVVADIDRRNLPSIKVAQKIGLHCESRGENADLYAVSRNNRK</sequence>
<dbReference type="GO" id="GO:0016747">
    <property type="term" value="F:acyltransferase activity, transferring groups other than amino-acyl groups"/>
    <property type="evidence" value="ECO:0007669"/>
    <property type="project" value="InterPro"/>
</dbReference>
<proteinExistence type="predicted"/>
<dbReference type="RefSeq" id="WP_085579550.1">
    <property type="nucleotide sequence ID" value="NZ_JFKA01000001.1"/>
</dbReference>
<dbReference type="Gene3D" id="3.40.630.30">
    <property type="match status" value="1"/>
</dbReference>
<evidence type="ECO:0000259" key="1">
    <source>
        <dbReference type="PROSITE" id="PS51186"/>
    </source>
</evidence>
<dbReference type="PROSITE" id="PS51186">
    <property type="entry name" value="GNAT"/>
    <property type="match status" value="1"/>
</dbReference>
<dbReference type="InterPro" id="IPR051531">
    <property type="entry name" value="N-acetyltransferase"/>
</dbReference>
<name>A0A1Y2L5J4_9PROT</name>
<dbReference type="SUPFAM" id="SSF55729">
    <property type="entry name" value="Acyl-CoA N-acyltransferases (Nat)"/>
    <property type="match status" value="1"/>
</dbReference>
<dbReference type="Pfam" id="PF13302">
    <property type="entry name" value="Acetyltransf_3"/>
    <property type="match status" value="1"/>
</dbReference>
<dbReference type="EMBL" id="JFKA01000001">
    <property type="protein sequence ID" value="OSQ40830.1"/>
    <property type="molecule type" value="Genomic_DNA"/>
</dbReference>
<comment type="caution">
    <text evidence="2">The sequence shown here is derived from an EMBL/GenBank/DDBJ whole genome shotgun (WGS) entry which is preliminary data.</text>
</comment>
<evidence type="ECO:0000313" key="3">
    <source>
        <dbReference type="Proteomes" id="UP000193391"/>
    </source>
</evidence>
<organism evidence="2 3">
    <name type="scientific">Thalassospira mesophila</name>
    <dbReference type="NCBI Taxonomy" id="1293891"/>
    <lineage>
        <taxon>Bacteria</taxon>
        <taxon>Pseudomonadati</taxon>
        <taxon>Pseudomonadota</taxon>
        <taxon>Alphaproteobacteria</taxon>
        <taxon>Rhodospirillales</taxon>
        <taxon>Thalassospiraceae</taxon>
        <taxon>Thalassospira</taxon>
    </lineage>
</organism>
<dbReference type="PANTHER" id="PTHR43792">
    <property type="entry name" value="GNAT FAMILY, PUTATIVE (AFU_ORTHOLOGUE AFUA_3G00765)-RELATED-RELATED"/>
    <property type="match status" value="1"/>
</dbReference>
<dbReference type="OrthoDB" id="6293260at2"/>
<evidence type="ECO:0000313" key="2">
    <source>
        <dbReference type="EMBL" id="OSQ40830.1"/>
    </source>
</evidence>
<gene>
    <name evidence="2" type="ORF">TMES_03950</name>
</gene>
<keyword evidence="3" id="KW-1185">Reference proteome</keyword>
<dbReference type="Proteomes" id="UP000193391">
    <property type="component" value="Unassembled WGS sequence"/>
</dbReference>
<dbReference type="AlphaFoldDB" id="A0A1Y2L5J4"/>
<dbReference type="PANTHER" id="PTHR43792:SF1">
    <property type="entry name" value="N-ACETYLTRANSFERASE DOMAIN-CONTAINING PROTEIN"/>
    <property type="match status" value="1"/>
</dbReference>
<dbReference type="InterPro" id="IPR016181">
    <property type="entry name" value="Acyl_CoA_acyltransferase"/>
</dbReference>